<proteinExistence type="predicted"/>
<reference evidence="1 2" key="1">
    <citation type="journal article" date="2016" name="Proc. Natl. Acad. Sci. U.S.A.">
        <title>Lipid metabolic changes in an early divergent fungus govern the establishment of a mutualistic symbiosis with endobacteria.</title>
        <authorList>
            <person name="Lastovetsky O.A."/>
            <person name="Gaspar M.L."/>
            <person name="Mondo S.J."/>
            <person name="LaButti K.M."/>
            <person name="Sandor L."/>
            <person name="Grigoriev I.V."/>
            <person name="Henry S.A."/>
            <person name="Pawlowska T.E."/>
        </authorList>
    </citation>
    <scope>NUCLEOTIDE SEQUENCE [LARGE SCALE GENOMIC DNA]</scope>
    <source>
        <strain evidence="1 2">ATCC 11559</strain>
    </source>
</reference>
<organism evidence="1 2">
    <name type="scientific">Rhizopus microsporus</name>
    <dbReference type="NCBI Taxonomy" id="58291"/>
    <lineage>
        <taxon>Eukaryota</taxon>
        <taxon>Fungi</taxon>
        <taxon>Fungi incertae sedis</taxon>
        <taxon>Mucoromycota</taxon>
        <taxon>Mucoromycotina</taxon>
        <taxon>Mucoromycetes</taxon>
        <taxon>Mucorales</taxon>
        <taxon>Mucorineae</taxon>
        <taxon>Rhizopodaceae</taxon>
        <taxon>Rhizopus</taxon>
    </lineage>
</organism>
<evidence type="ECO:0000313" key="2">
    <source>
        <dbReference type="Proteomes" id="UP000242381"/>
    </source>
</evidence>
<dbReference type="Proteomes" id="UP000242381">
    <property type="component" value="Unassembled WGS sequence"/>
</dbReference>
<name>A0A1X0SCG7_RHIZD</name>
<gene>
    <name evidence="1" type="ORF">BCV71DRAFT_172868</name>
</gene>
<evidence type="ECO:0000313" key="1">
    <source>
        <dbReference type="EMBL" id="ORE21955.1"/>
    </source>
</evidence>
<protein>
    <submittedName>
        <fullName evidence="1">Uncharacterized protein</fullName>
    </submittedName>
</protein>
<dbReference type="AlphaFoldDB" id="A0A1X0SCG7"/>
<dbReference type="OMA" id="DWITKGA"/>
<accession>A0A1X0SCG7</accession>
<dbReference type="EMBL" id="KV921272">
    <property type="protein sequence ID" value="ORE21955.1"/>
    <property type="molecule type" value="Genomic_DNA"/>
</dbReference>
<dbReference type="VEuPathDB" id="FungiDB:BCV72DRAFT_326695"/>
<sequence length="59" mass="6581">MDWITKGAIDILEKGDSTGSLAVLLAFAQITLHFIHTDLSYSTWFEVNLQLKSSSCIHI</sequence>